<organism evidence="2 3">
    <name type="scientific">Fomitopsis schrenkii</name>
    <name type="common">Brown rot fungus</name>
    <dbReference type="NCBI Taxonomy" id="2126942"/>
    <lineage>
        <taxon>Eukaryota</taxon>
        <taxon>Fungi</taxon>
        <taxon>Dikarya</taxon>
        <taxon>Basidiomycota</taxon>
        <taxon>Agaricomycotina</taxon>
        <taxon>Agaricomycetes</taxon>
        <taxon>Polyporales</taxon>
        <taxon>Fomitopsis</taxon>
    </lineage>
</organism>
<dbReference type="EMBL" id="KE504147">
    <property type="protein sequence ID" value="EPT00720.1"/>
    <property type="molecule type" value="Genomic_DNA"/>
</dbReference>
<feature type="compositionally biased region" description="Basic and acidic residues" evidence="1">
    <location>
        <begin position="126"/>
        <end position="142"/>
    </location>
</feature>
<reference evidence="2 3" key="1">
    <citation type="journal article" date="2012" name="Science">
        <title>The Paleozoic origin of enzymatic lignin decomposition reconstructed from 31 fungal genomes.</title>
        <authorList>
            <person name="Floudas D."/>
            <person name="Binder M."/>
            <person name="Riley R."/>
            <person name="Barry K."/>
            <person name="Blanchette R.A."/>
            <person name="Henrissat B."/>
            <person name="Martinez A.T."/>
            <person name="Otillar R."/>
            <person name="Spatafora J.W."/>
            <person name="Yadav J.S."/>
            <person name="Aerts A."/>
            <person name="Benoit I."/>
            <person name="Boyd A."/>
            <person name="Carlson A."/>
            <person name="Copeland A."/>
            <person name="Coutinho P.M."/>
            <person name="de Vries R.P."/>
            <person name="Ferreira P."/>
            <person name="Findley K."/>
            <person name="Foster B."/>
            <person name="Gaskell J."/>
            <person name="Glotzer D."/>
            <person name="Gorecki P."/>
            <person name="Heitman J."/>
            <person name="Hesse C."/>
            <person name="Hori C."/>
            <person name="Igarashi K."/>
            <person name="Jurgens J.A."/>
            <person name="Kallen N."/>
            <person name="Kersten P."/>
            <person name="Kohler A."/>
            <person name="Kuees U."/>
            <person name="Kumar T.K.A."/>
            <person name="Kuo A."/>
            <person name="LaButti K."/>
            <person name="Larrondo L.F."/>
            <person name="Lindquist E."/>
            <person name="Ling A."/>
            <person name="Lombard V."/>
            <person name="Lucas S."/>
            <person name="Lundell T."/>
            <person name="Martin R."/>
            <person name="McLaughlin D.J."/>
            <person name="Morgenstern I."/>
            <person name="Morin E."/>
            <person name="Murat C."/>
            <person name="Nagy L.G."/>
            <person name="Nolan M."/>
            <person name="Ohm R.A."/>
            <person name="Patyshakuliyeva A."/>
            <person name="Rokas A."/>
            <person name="Ruiz-Duenas F.J."/>
            <person name="Sabat G."/>
            <person name="Salamov A."/>
            <person name="Samejima M."/>
            <person name="Schmutz J."/>
            <person name="Slot J.C."/>
            <person name="St John F."/>
            <person name="Stenlid J."/>
            <person name="Sun H."/>
            <person name="Sun S."/>
            <person name="Syed K."/>
            <person name="Tsang A."/>
            <person name="Wiebenga A."/>
            <person name="Young D."/>
            <person name="Pisabarro A."/>
            <person name="Eastwood D.C."/>
            <person name="Martin F."/>
            <person name="Cullen D."/>
            <person name="Grigoriev I.V."/>
            <person name="Hibbett D.S."/>
        </authorList>
    </citation>
    <scope>NUCLEOTIDE SEQUENCE</scope>
    <source>
        <strain evidence="3">FP-58527</strain>
    </source>
</reference>
<name>S8FR34_FOMSC</name>
<feature type="compositionally biased region" description="Basic and acidic residues" evidence="1">
    <location>
        <begin position="290"/>
        <end position="346"/>
    </location>
</feature>
<feature type="region of interest" description="Disordered" evidence="1">
    <location>
        <begin position="580"/>
        <end position="603"/>
    </location>
</feature>
<evidence type="ECO:0000313" key="2">
    <source>
        <dbReference type="EMBL" id="EPT00720.1"/>
    </source>
</evidence>
<gene>
    <name evidence="2" type="ORF">FOMPIDRAFT_94527</name>
</gene>
<dbReference type="OrthoDB" id="10681841at2759"/>
<dbReference type="InParanoid" id="S8FR34"/>
<dbReference type="HOGENOM" id="CLU_385432_0_0_1"/>
<dbReference type="AlphaFoldDB" id="S8FR34"/>
<feature type="region of interest" description="Disordered" evidence="1">
    <location>
        <begin position="290"/>
        <end position="483"/>
    </location>
</feature>
<keyword evidence="3" id="KW-1185">Reference proteome</keyword>
<feature type="compositionally biased region" description="Basic and acidic residues" evidence="1">
    <location>
        <begin position="423"/>
        <end position="435"/>
    </location>
</feature>
<sequence>MAGAKSSDEWRVAGEQGAEEGVRREDLCTYHGDTDPRLSTRTSGTGLIGEAAHSDTGSASRGRRAAADAKTVSEGACELAPANGTRATANPSVDEGGDGRTEVVQKQAKGGLETSMTQRRTASCDTSKRHEPEEVPSERNQRSESQVYIPGISEKEAVLFTPGTSSGVGHDTRDQSDKRAEGLADLNVPEPQAIHCTDHARLNVLECLFIGASEIPARETGDRSRVERALCSEKWEDRNEEGDGRDADSGESSGLVSFMHQWIALGQNDSSDEHSEGGRSASAAIEVIKASRADRGTEHDKADDAVGVLHERDEDARHTKTDVRCKAERRQDGGDRGPTRRAEADQQRAIYEAPRESRPRCSSGEREWPSMRGGKEPEMREGKALQRDKGAPPEVESLAVRVTGLNGALPPLHEDTPDTYGGEETHERAHREQRGTSDTQEDERGSEYDSSHGILSGTTSRRTDSAIPTTRKAAGSQSTRGETHLHVNFLEVIGTRKKTGQRVRPAKQKEPAMLYAGFLEVVGPKARASRFHVFDEEEKPCILQADSASLRTSEVTLADEIVRIQEAGYAGCADGSFKPTESGENCDTAPRCGPSRKASSEPEPVDEACWLLGDFGELGIPEPQAEEDLVGCFHLAEEGRRVWGYIPRAQANVALRTVSQTWDNFNSGVDMETYERRRRAEEAEQAEFLAVLFATERARIERLAESRRDRTAQVSVF</sequence>
<feature type="compositionally biased region" description="Basic and acidic residues" evidence="1">
    <location>
        <begin position="353"/>
        <end position="391"/>
    </location>
</feature>
<feature type="compositionally biased region" description="Basic and acidic residues" evidence="1">
    <location>
        <begin position="20"/>
        <end position="38"/>
    </location>
</feature>
<protein>
    <submittedName>
        <fullName evidence="2">Uncharacterized protein</fullName>
    </submittedName>
</protein>
<feature type="region of interest" description="Disordered" evidence="1">
    <location>
        <begin position="1"/>
        <end position="148"/>
    </location>
</feature>
<accession>S8FR34</accession>
<evidence type="ECO:0000313" key="3">
    <source>
        <dbReference type="Proteomes" id="UP000015241"/>
    </source>
</evidence>
<dbReference type="Proteomes" id="UP000015241">
    <property type="component" value="Unassembled WGS sequence"/>
</dbReference>
<feature type="compositionally biased region" description="Polar residues" evidence="1">
    <location>
        <begin position="114"/>
        <end position="125"/>
    </location>
</feature>
<evidence type="ECO:0000256" key="1">
    <source>
        <dbReference type="SAM" id="MobiDB-lite"/>
    </source>
</evidence>
<feature type="compositionally biased region" description="Basic and acidic residues" evidence="1">
    <location>
        <begin position="1"/>
        <end position="12"/>
    </location>
</feature>
<proteinExistence type="predicted"/>